<comment type="similarity">
    <text evidence="1">Belongs to the adenoviridae histone-like nucleoprotein family.</text>
</comment>
<evidence type="ECO:0000256" key="5">
    <source>
        <dbReference type="ARBA" id="ARBA00022844"/>
    </source>
</evidence>
<organism evidence="10">
    <name type="scientific">bat adenovirus 10</name>
    <dbReference type="NCBI Taxonomy" id="3070193"/>
    <lineage>
        <taxon>Viruses</taxon>
        <taxon>Varidnaviria</taxon>
        <taxon>Bamfordvirae</taxon>
        <taxon>Preplasmiviricota</taxon>
        <taxon>Polisuviricotina</taxon>
        <taxon>Pharingeaviricetes</taxon>
        <taxon>Rowavirales</taxon>
        <taxon>Adenoviridae</taxon>
        <taxon>Mastadenovirus</taxon>
        <taxon>Mastadenovirus pteropodidae</taxon>
    </lineage>
</organism>
<feature type="region of interest" description="Disordered" evidence="9">
    <location>
        <begin position="80"/>
        <end position="118"/>
    </location>
</feature>
<keyword evidence="2" id="KW-1163">Viral penetration into host nucleus</keyword>
<dbReference type="GO" id="GO:0003677">
    <property type="term" value="F:DNA binding"/>
    <property type="evidence" value="ECO:0007669"/>
    <property type="project" value="UniProtKB-KW"/>
</dbReference>
<feature type="compositionally biased region" description="Basic residues" evidence="9">
    <location>
        <begin position="81"/>
        <end position="100"/>
    </location>
</feature>
<proteinExistence type="inferred from homology"/>
<dbReference type="InterPro" id="IPR004912">
    <property type="entry name" value="Adeno_VII"/>
</dbReference>
<evidence type="ECO:0000256" key="3">
    <source>
        <dbReference type="ARBA" id="ARBA00022553"/>
    </source>
</evidence>
<sequence length="118" mass="13395">MAILVSPSNNTGWGLTKTYMYGGAREFSDDTPVHVREYYRAPWGSKKGRVVKRRRRRRAAARAVEDIAEAAAEAVAEVTTRRKRKRRGRRPWGRKKRRVVVVRNANGQQVAVQASTSS</sequence>
<accession>A0A1X9RIT8</accession>
<protein>
    <submittedName>
        <fullName evidence="10">PVII</fullName>
    </submittedName>
</protein>
<evidence type="ECO:0000256" key="1">
    <source>
        <dbReference type="ARBA" id="ARBA00005746"/>
    </source>
</evidence>
<dbReference type="GO" id="GO:0075732">
    <property type="term" value="P:viral penetration into host nucleus"/>
    <property type="evidence" value="ECO:0007669"/>
    <property type="project" value="UniProtKB-KW"/>
</dbReference>
<evidence type="ECO:0000256" key="4">
    <source>
        <dbReference type="ARBA" id="ARBA00022562"/>
    </source>
</evidence>
<keyword evidence="5" id="KW-0946">Virion</keyword>
<evidence type="ECO:0000256" key="7">
    <source>
        <dbReference type="ARBA" id="ARBA00023125"/>
    </source>
</evidence>
<keyword evidence="4" id="KW-1048">Host nucleus</keyword>
<dbReference type="EMBL" id="KX961096">
    <property type="protein sequence ID" value="ARQ79781.1"/>
    <property type="molecule type" value="Genomic_DNA"/>
</dbReference>
<dbReference type="OrthoDB" id="28265at10239"/>
<keyword evidence="3" id="KW-0597">Phosphoprotein</keyword>
<keyword evidence="6" id="KW-0426">Late protein</keyword>
<evidence type="ECO:0000256" key="6">
    <source>
        <dbReference type="ARBA" id="ARBA00022921"/>
    </source>
</evidence>
<evidence type="ECO:0000256" key="2">
    <source>
        <dbReference type="ARBA" id="ARBA00022524"/>
    </source>
</evidence>
<dbReference type="Pfam" id="PF03228">
    <property type="entry name" value="Adeno_VII"/>
    <property type="match status" value="1"/>
</dbReference>
<evidence type="ECO:0000256" key="9">
    <source>
        <dbReference type="SAM" id="MobiDB-lite"/>
    </source>
</evidence>
<keyword evidence="7" id="KW-0238">DNA-binding</keyword>
<dbReference type="GO" id="GO:0019028">
    <property type="term" value="C:viral capsid"/>
    <property type="evidence" value="ECO:0007669"/>
    <property type="project" value="InterPro"/>
</dbReference>
<dbReference type="GO" id="GO:0046718">
    <property type="term" value="P:symbiont entry into host cell"/>
    <property type="evidence" value="ECO:0007669"/>
    <property type="project" value="UniProtKB-KW"/>
</dbReference>
<dbReference type="GO" id="GO:0043657">
    <property type="term" value="C:host cell"/>
    <property type="evidence" value="ECO:0007669"/>
    <property type="project" value="GOC"/>
</dbReference>
<evidence type="ECO:0000256" key="8">
    <source>
        <dbReference type="ARBA" id="ARBA00023296"/>
    </source>
</evidence>
<dbReference type="Proteomes" id="UP000218877">
    <property type="component" value="Segment"/>
</dbReference>
<keyword evidence="8" id="KW-1160">Virus entry into host cell</keyword>
<reference evidence="10" key="1">
    <citation type="journal article" date="2017" name="J. Gen. Virol.">
        <title>Novel bat adenoviruses with low G+C content shed new light on the evolution of adenoviruses.</title>
        <authorList>
            <person name="Tan B."/>
            <person name="Yang X.L."/>
            <person name="Ge X.Y."/>
            <person name="Peng C."/>
            <person name="Liu H.Z."/>
            <person name="Zhang Y.Z."/>
            <person name="Zhang L.B."/>
            <person name="Shi Z.L."/>
        </authorList>
    </citation>
    <scope>NUCLEOTIDE SEQUENCE [LARGE SCALE GENOMIC DNA]</scope>
    <source>
        <strain evidence="10">WIV18</strain>
    </source>
</reference>
<name>A0A1X9RIT8_9ADEN</name>
<feature type="compositionally biased region" description="Polar residues" evidence="9">
    <location>
        <begin position="105"/>
        <end position="118"/>
    </location>
</feature>
<evidence type="ECO:0000313" key="10">
    <source>
        <dbReference type="EMBL" id="ARQ79781.1"/>
    </source>
</evidence>